<evidence type="ECO:0000313" key="12">
    <source>
        <dbReference type="Proteomes" id="UP001519308"/>
    </source>
</evidence>
<evidence type="ECO:0000256" key="4">
    <source>
        <dbReference type="ARBA" id="ARBA00020837"/>
    </source>
</evidence>
<dbReference type="GO" id="GO:0008959">
    <property type="term" value="F:phosphate acetyltransferase activity"/>
    <property type="evidence" value="ECO:0007669"/>
    <property type="project" value="UniProtKB-EC"/>
</dbReference>
<sequence length="191" mass="20836">MEKKMVPVGLSNKHIHLSQEHLDILFGEGYELKKFKDLSQPGQYAAEEKVDVVGVKGTLKGVRILGPVRKETQIEVSLADGFVLGVNPPVRDSGDLIDSPGSKIVGPKGEVVIEKGIIAAARHIHMHTSDAEKFGVADKEEVSVRVEGKRGLIFENVLVRVHKDYALEMHVDIEEGNAAGLKNGTMVELLK</sequence>
<evidence type="ECO:0000256" key="6">
    <source>
        <dbReference type="ARBA" id="ARBA00022723"/>
    </source>
</evidence>
<dbReference type="Pfam" id="PF06130">
    <property type="entry name" value="PTAC"/>
    <property type="match status" value="1"/>
</dbReference>
<accession>A0ABS4JZC5</accession>
<comment type="catalytic activity">
    <reaction evidence="9 10">
        <text>propanoyl-CoA + phosphate = propanoyl phosphate + CoA</text>
        <dbReference type="Rhea" id="RHEA:28046"/>
        <dbReference type="ChEBI" id="CHEBI:43474"/>
        <dbReference type="ChEBI" id="CHEBI:57287"/>
        <dbReference type="ChEBI" id="CHEBI:57392"/>
        <dbReference type="ChEBI" id="CHEBI:58933"/>
        <dbReference type="EC" id="2.3.1.222"/>
    </reaction>
</comment>
<evidence type="ECO:0000256" key="2">
    <source>
        <dbReference type="ARBA" id="ARBA00007342"/>
    </source>
</evidence>
<proteinExistence type="inferred from homology"/>
<comment type="similarity">
    <text evidence="2 10">Belongs to the PduL family.</text>
</comment>
<comment type="cofactor">
    <cofactor evidence="1">
        <name>Zn(2+)</name>
        <dbReference type="ChEBI" id="CHEBI:29105"/>
    </cofactor>
</comment>
<evidence type="ECO:0000256" key="7">
    <source>
        <dbReference type="ARBA" id="ARBA00022833"/>
    </source>
</evidence>
<gene>
    <name evidence="11" type="ORF">J2Z44_000671</name>
</gene>
<evidence type="ECO:0000256" key="1">
    <source>
        <dbReference type="ARBA" id="ARBA00001947"/>
    </source>
</evidence>
<dbReference type="Proteomes" id="UP001519308">
    <property type="component" value="Unassembled WGS sequence"/>
</dbReference>
<dbReference type="PANTHER" id="PTHR39453:SF1">
    <property type="entry name" value="PHOSPHATE PROPANOYLTRANSFERASE"/>
    <property type="match status" value="1"/>
</dbReference>
<evidence type="ECO:0000256" key="3">
    <source>
        <dbReference type="ARBA" id="ARBA00012206"/>
    </source>
</evidence>
<dbReference type="PIRSF" id="PIRSF010130">
    <property type="entry name" value="PduL"/>
    <property type="match status" value="1"/>
</dbReference>
<dbReference type="EC" id="2.3.1.222" evidence="3 10"/>
<keyword evidence="8 10" id="KW-0012">Acyltransferase</keyword>
<name>A0ABS4JZC5_9CLOT</name>
<dbReference type="PANTHER" id="PTHR39453">
    <property type="entry name" value="PHOSPHATE PROPANOYLTRANSFERASE"/>
    <property type="match status" value="1"/>
</dbReference>
<dbReference type="RefSeq" id="WP_021285598.1">
    <property type="nucleotide sequence ID" value="NZ_JAGGLL010000004.1"/>
</dbReference>
<keyword evidence="7" id="KW-0862">Zinc</keyword>
<evidence type="ECO:0000256" key="10">
    <source>
        <dbReference type="PIRNR" id="PIRNR010130"/>
    </source>
</evidence>
<keyword evidence="5 10" id="KW-0808">Transferase</keyword>
<reference evidence="11 12" key="1">
    <citation type="submission" date="2021-03" db="EMBL/GenBank/DDBJ databases">
        <title>Genomic Encyclopedia of Type Strains, Phase IV (KMG-IV): sequencing the most valuable type-strain genomes for metagenomic binning, comparative biology and taxonomic classification.</title>
        <authorList>
            <person name="Goeker M."/>
        </authorList>
    </citation>
    <scope>NUCLEOTIDE SEQUENCE [LARGE SCALE GENOMIC DNA]</scope>
    <source>
        <strain evidence="11 12">DSM 28650</strain>
    </source>
</reference>
<evidence type="ECO:0000256" key="5">
    <source>
        <dbReference type="ARBA" id="ARBA00022679"/>
    </source>
</evidence>
<comment type="caution">
    <text evidence="11">The sequence shown here is derived from an EMBL/GenBank/DDBJ whole genome shotgun (WGS) entry which is preliminary data.</text>
</comment>
<comment type="pathway">
    <text evidence="10">Polyol metabolism; 1,2-propanediol degradation.</text>
</comment>
<organism evidence="11 12">
    <name type="scientific">Clostridium punense</name>
    <dbReference type="NCBI Taxonomy" id="1054297"/>
    <lineage>
        <taxon>Bacteria</taxon>
        <taxon>Bacillati</taxon>
        <taxon>Bacillota</taxon>
        <taxon>Clostridia</taxon>
        <taxon>Eubacteriales</taxon>
        <taxon>Clostridiaceae</taxon>
        <taxon>Clostridium</taxon>
    </lineage>
</organism>
<comment type="function">
    <text evidence="10">Involved in 1,2-propanediol (1,2-PD) degradation by catalyzing the conversion of propanoyl-CoA to propanoyl-phosphate.</text>
</comment>
<keyword evidence="6" id="KW-0479">Metal-binding</keyword>
<keyword evidence="12" id="KW-1185">Reference proteome</keyword>
<dbReference type="EMBL" id="JAGGLL010000004">
    <property type="protein sequence ID" value="MBP2020887.1"/>
    <property type="molecule type" value="Genomic_DNA"/>
</dbReference>
<dbReference type="NCBIfam" id="NF011652">
    <property type="entry name" value="PRK15070.1"/>
    <property type="match status" value="1"/>
</dbReference>
<dbReference type="InterPro" id="IPR008300">
    <property type="entry name" value="PTAC"/>
</dbReference>
<evidence type="ECO:0000313" key="11">
    <source>
        <dbReference type="EMBL" id="MBP2020887.1"/>
    </source>
</evidence>
<evidence type="ECO:0000256" key="8">
    <source>
        <dbReference type="ARBA" id="ARBA00023315"/>
    </source>
</evidence>
<protein>
    <recommendedName>
        <fullName evidence="4 10">Phosphate propanoyltransferase</fullName>
        <ecNumber evidence="3 10">2.3.1.222</ecNumber>
    </recommendedName>
</protein>
<evidence type="ECO:0000256" key="9">
    <source>
        <dbReference type="ARBA" id="ARBA00047589"/>
    </source>
</evidence>